<proteinExistence type="predicted"/>
<dbReference type="Proteomes" id="UP000275772">
    <property type="component" value="Unassembled WGS sequence"/>
</dbReference>
<organism evidence="3 4">
    <name type="scientific">Blumeria hordei</name>
    <name type="common">Barley powdery mildew</name>
    <name type="synonym">Blumeria graminis f. sp. hordei</name>
    <dbReference type="NCBI Taxonomy" id="2867405"/>
    <lineage>
        <taxon>Eukaryota</taxon>
        <taxon>Fungi</taxon>
        <taxon>Dikarya</taxon>
        <taxon>Ascomycota</taxon>
        <taxon>Pezizomycotina</taxon>
        <taxon>Leotiomycetes</taxon>
        <taxon>Erysiphales</taxon>
        <taxon>Erysiphaceae</taxon>
        <taxon>Blumeria</taxon>
    </lineage>
</organism>
<protein>
    <recommendedName>
        <fullName evidence="5">Candidate secreted effector protein</fullName>
    </recommendedName>
</protein>
<accession>A0A383UKR0</accession>
<keyword evidence="2" id="KW-0732">Signal</keyword>
<evidence type="ECO:0000256" key="2">
    <source>
        <dbReference type="SAM" id="SignalP"/>
    </source>
</evidence>
<evidence type="ECO:0008006" key="5">
    <source>
        <dbReference type="Google" id="ProtNLM"/>
    </source>
</evidence>
<dbReference type="AlphaFoldDB" id="A0A383UKR0"/>
<feature type="signal peptide" evidence="2">
    <location>
        <begin position="1"/>
        <end position="21"/>
    </location>
</feature>
<evidence type="ECO:0000256" key="1">
    <source>
        <dbReference type="SAM" id="MobiDB-lite"/>
    </source>
</evidence>
<sequence length="387" mass="43458">MKRSSILYGLLTIILASTTGATLISEDFICGKRIILNHAVKKTVSDACDGIKSSTKPKIFPYVYNGSSTFFVSDAALFAWPIIFLNGPHSKEYIVTSEKLRLIIDSSCNLFGIVMKSKNSPDKRCFRPVKRPSANDPSSSHVSRNQPRFRGYRCGNTIFGHLQLEITMKDTLGIYQLWQYEGRQIGYYGLEDIDKLFGESVLLLPSHGAKIPEEIMKMTSNPNLIVMSPQQQLVGMVNKIGNQWEKCLELWEKEPERPQAVDSTRNSIGEFLFSGVGNYRCGELVYSRESINSHMQVACTLIKPPQGSKTTAWKNFLVSMGIIPSIGNHKVWKMHLKLPENDNNSIEQELANNGIIILDKECNFHGVYWHSARALTPCDKLSPSESS</sequence>
<evidence type="ECO:0000313" key="4">
    <source>
        <dbReference type="Proteomes" id="UP000275772"/>
    </source>
</evidence>
<reference evidence="3 4" key="1">
    <citation type="submission" date="2017-11" db="EMBL/GenBank/DDBJ databases">
        <authorList>
            <person name="Kracher B."/>
        </authorList>
    </citation>
    <scope>NUCLEOTIDE SEQUENCE [LARGE SCALE GENOMIC DNA]</scope>
    <source>
        <strain evidence="3 4">RACE1</strain>
    </source>
</reference>
<gene>
    <name evidence="3" type="ORF">BLGHR1_10571</name>
</gene>
<dbReference type="VEuPathDB" id="FungiDB:BLGHR1_10571"/>
<feature type="compositionally biased region" description="Polar residues" evidence="1">
    <location>
        <begin position="135"/>
        <end position="146"/>
    </location>
</feature>
<dbReference type="Gene3D" id="3.10.450.30">
    <property type="entry name" value="Microbial ribonucleases"/>
    <property type="match status" value="1"/>
</dbReference>
<name>A0A383UKR0_BLUHO</name>
<dbReference type="EMBL" id="UNSH01000004">
    <property type="protein sequence ID" value="SZE99852.1"/>
    <property type="molecule type" value="Genomic_DNA"/>
</dbReference>
<feature type="region of interest" description="Disordered" evidence="1">
    <location>
        <begin position="128"/>
        <end position="148"/>
    </location>
</feature>
<evidence type="ECO:0000313" key="3">
    <source>
        <dbReference type="EMBL" id="SZE99852.1"/>
    </source>
</evidence>
<feature type="chain" id="PRO_5016806101" description="Candidate secreted effector protein" evidence="2">
    <location>
        <begin position="22"/>
        <end position="387"/>
    </location>
</feature>